<dbReference type="EMBL" id="CM001436">
    <property type="protein sequence ID" value="EHQ35505.1"/>
    <property type="molecule type" value="Genomic_DNA"/>
</dbReference>
<dbReference type="Proteomes" id="UP000005741">
    <property type="component" value="Chromosome"/>
</dbReference>
<dbReference type="STRING" id="937775.Metlim_1399"/>
<proteinExistence type="predicted"/>
<organism evidence="2 3">
    <name type="scientific">Methanoplanus limicola DSM 2279</name>
    <dbReference type="NCBI Taxonomy" id="937775"/>
    <lineage>
        <taxon>Archaea</taxon>
        <taxon>Methanobacteriati</taxon>
        <taxon>Methanobacteriota</taxon>
        <taxon>Stenosarchaea group</taxon>
        <taxon>Methanomicrobia</taxon>
        <taxon>Methanomicrobiales</taxon>
        <taxon>Methanomicrobiaceae</taxon>
        <taxon>Methanoplanus</taxon>
    </lineage>
</organism>
<keyword evidence="1" id="KW-0472">Membrane</keyword>
<dbReference type="InterPro" id="IPR036388">
    <property type="entry name" value="WH-like_DNA-bd_sf"/>
</dbReference>
<feature type="transmembrane region" description="Helical" evidence="1">
    <location>
        <begin position="7"/>
        <end position="29"/>
    </location>
</feature>
<dbReference type="InterPro" id="IPR011991">
    <property type="entry name" value="ArsR-like_HTH"/>
</dbReference>
<dbReference type="PANTHER" id="PTHR36216">
    <property type="entry name" value="TRANSCRIPTIONAL REGULATOR, TRMB"/>
    <property type="match status" value="1"/>
</dbReference>
<evidence type="ECO:0008006" key="4">
    <source>
        <dbReference type="Google" id="ProtNLM"/>
    </source>
</evidence>
<dbReference type="InParanoid" id="H1Z2H9"/>
<name>H1Z2H9_9EURY</name>
<feature type="transmembrane region" description="Helical" evidence="1">
    <location>
        <begin position="60"/>
        <end position="81"/>
    </location>
</feature>
<evidence type="ECO:0000313" key="3">
    <source>
        <dbReference type="Proteomes" id="UP000005741"/>
    </source>
</evidence>
<reference evidence="2 3" key="1">
    <citation type="submission" date="2011-10" db="EMBL/GenBank/DDBJ databases">
        <title>The Improved High-Quality Draft genome of Methanoplanus limicola DSM 2279.</title>
        <authorList>
            <consortium name="US DOE Joint Genome Institute (JGI-PGF)"/>
            <person name="Lucas S."/>
            <person name="Copeland A."/>
            <person name="Lapidus A."/>
            <person name="Glavina del Rio T."/>
            <person name="Dalin E."/>
            <person name="Tice H."/>
            <person name="Bruce D."/>
            <person name="Goodwin L."/>
            <person name="Pitluck S."/>
            <person name="Peters L."/>
            <person name="Mikhailova N."/>
            <person name="Lu M."/>
            <person name="Kyrpides N."/>
            <person name="Mavromatis K."/>
            <person name="Ivanova N."/>
            <person name="Markowitz V."/>
            <person name="Cheng J.-F."/>
            <person name="Hugenholtz P."/>
            <person name="Woyke T."/>
            <person name="Wu D."/>
            <person name="Wirth R."/>
            <person name="Brambilla E.-M."/>
            <person name="Klenk H.-P."/>
            <person name="Eisen J.A."/>
        </authorList>
    </citation>
    <scope>NUCLEOTIDE SEQUENCE [LARGE SCALE GENOMIC DNA]</scope>
    <source>
        <strain evidence="2 3">DSM 2279</strain>
    </source>
</reference>
<dbReference type="Pfam" id="PF13412">
    <property type="entry name" value="HTH_24"/>
    <property type="match status" value="1"/>
</dbReference>
<dbReference type="Gene3D" id="1.10.10.10">
    <property type="entry name" value="Winged helix-like DNA-binding domain superfamily/Winged helix DNA-binding domain"/>
    <property type="match status" value="2"/>
</dbReference>
<sequence>MGGIIRIFILFSVFLVFTVPGIASVEYIVQSHENKPELIEKGLIDSAGADKNITFWDLPLWIKISFIAGMLAAGLGIIKLIPAILGRIIDPLENGMRQEIFDYISENPGCTITDVSDNLDLNRNSTKYHVLKLKYHKVINMDKYEKSLRLFKYSATFDEHQRTIIYLLKNKTGRTLLMSILENPGITNSELSRKHNMNKSSIHWHISRFQKTGVINYIPEGKLRRYYLTSSFEDIIKKERNLKAVSHSQE</sequence>
<keyword evidence="3" id="KW-1185">Reference proteome</keyword>
<dbReference type="SUPFAM" id="SSF46785">
    <property type="entry name" value="Winged helix' DNA-binding domain"/>
    <property type="match status" value="2"/>
</dbReference>
<dbReference type="OrthoDB" id="28610at2157"/>
<keyword evidence="1" id="KW-1133">Transmembrane helix</keyword>
<dbReference type="PANTHER" id="PTHR36216:SF1">
    <property type="entry name" value="HTH ARSR-TYPE DOMAIN-CONTAINING PROTEIN"/>
    <property type="match status" value="1"/>
</dbReference>
<evidence type="ECO:0000256" key="1">
    <source>
        <dbReference type="SAM" id="Phobius"/>
    </source>
</evidence>
<dbReference type="CDD" id="cd00090">
    <property type="entry name" value="HTH_ARSR"/>
    <property type="match status" value="1"/>
</dbReference>
<accession>H1Z2H9</accession>
<keyword evidence="1" id="KW-0812">Transmembrane</keyword>
<dbReference type="InterPro" id="IPR036390">
    <property type="entry name" value="WH_DNA-bd_sf"/>
</dbReference>
<protein>
    <recommendedName>
        <fullName evidence="4">Regulatory protein ArsR</fullName>
    </recommendedName>
</protein>
<dbReference type="AlphaFoldDB" id="H1Z2H9"/>
<dbReference type="HOGENOM" id="CLU_084118_1_0_2"/>
<gene>
    <name evidence="2" type="ORF">Metlim_1399</name>
</gene>
<evidence type="ECO:0000313" key="2">
    <source>
        <dbReference type="EMBL" id="EHQ35505.1"/>
    </source>
</evidence>